<dbReference type="Proteomes" id="UP000015530">
    <property type="component" value="Unassembled WGS sequence"/>
</dbReference>
<evidence type="ECO:0000313" key="3">
    <source>
        <dbReference type="Proteomes" id="UP000015530"/>
    </source>
</evidence>
<evidence type="ECO:0000256" key="1">
    <source>
        <dbReference type="SAM" id="MobiDB-lite"/>
    </source>
</evidence>
<dbReference type="OrthoDB" id="5332281at2759"/>
<proteinExistence type="predicted"/>
<dbReference type="OMA" id="NAENWIG"/>
<evidence type="ECO:0000313" key="2">
    <source>
        <dbReference type="EMBL" id="EQB49094.1"/>
    </source>
</evidence>
<feature type="compositionally biased region" description="Acidic residues" evidence="1">
    <location>
        <begin position="355"/>
        <end position="365"/>
    </location>
</feature>
<feature type="region of interest" description="Disordered" evidence="1">
    <location>
        <begin position="342"/>
        <end position="390"/>
    </location>
</feature>
<comment type="caution">
    <text evidence="2">The sequence shown here is derived from an EMBL/GenBank/DDBJ whole genome shotgun (WGS) entry which is preliminary data.</text>
</comment>
<gene>
    <name evidence="2" type="ORF">CGLO_11599</name>
</gene>
<protein>
    <submittedName>
        <fullName evidence="2">Uncharacterized protein</fullName>
    </submittedName>
</protein>
<reference evidence="3" key="1">
    <citation type="journal article" date="2013" name="Mol. Plant Microbe Interact.">
        <title>Global aspects of pacC regulation of pathogenicity genes in Colletotrichum gloeosporioides as revealed by transcriptome analysis.</title>
        <authorList>
            <person name="Alkan N."/>
            <person name="Meng X."/>
            <person name="Friedlander G."/>
            <person name="Reuveni E."/>
            <person name="Sukno S."/>
            <person name="Sherman A."/>
            <person name="Thon M."/>
            <person name="Fluhr R."/>
            <person name="Prusky D."/>
        </authorList>
    </citation>
    <scope>NUCLEOTIDE SEQUENCE [LARGE SCALE GENOMIC DNA]</scope>
    <source>
        <strain evidence="3">Cg-14</strain>
    </source>
</reference>
<dbReference type="EMBL" id="AMYD01002418">
    <property type="protein sequence ID" value="EQB49094.1"/>
    <property type="molecule type" value="Genomic_DNA"/>
</dbReference>
<sequence>MTRRIQAGKIGHWITVAGATVTFNQTVPFGCSPKASQRGSTRDLVVTFYIPDRQLQDFNAENWIGQYWDTEVTPEHSQGDCPSVAILFGKFEVTDGLLVRNNLTALFCSQKIEEIPATITYRGNPTNFDLDNIKIHSEKTKHWVNGTSNSTNLAFKIQGFLNSGLTRFPVPCNQSNNCPNYYDNFFNHILFGPQGISPTDILGSSNTGSLSEAVTHSLKEYFAQVVDLNFRSRDSETSVQGTSLQTTTRLAIHKVSKIILQSLLAATTVLSFVGYSLVKIRGTLPRNPCSIASTMGFLADSQLCDPKTGILPKDASLMTEQELTKSLHGFVFSLGWWERSRDSEASRPTSPSGEESSDVDAGDEQEVSKGTYFGIDVGHANDLGFSKKER</sequence>
<organism evidence="2 3">
    <name type="scientific">Colletotrichum gloeosporioides (strain Cg-14)</name>
    <name type="common">Anthracnose fungus</name>
    <name type="synonym">Glomerella cingulata</name>
    <dbReference type="NCBI Taxonomy" id="1237896"/>
    <lineage>
        <taxon>Eukaryota</taxon>
        <taxon>Fungi</taxon>
        <taxon>Dikarya</taxon>
        <taxon>Ascomycota</taxon>
        <taxon>Pezizomycotina</taxon>
        <taxon>Sordariomycetes</taxon>
        <taxon>Hypocreomycetidae</taxon>
        <taxon>Glomerellales</taxon>
        <taxon>Glomerellaceae</taxon>
        <taxon>Colletotrichum</taxon>
        <taxon>Colletotrichum gloeosporioides species complex</taxon>
    </lineage>
</organism>
<dbReference type="STRING" id="1237896.T0KAN2"/>
<dbReference type="HOGENOM" id="CLU_707893_0_0_1"/>
<accession>T0KAN2</accession>
<dbReference type="AlphaFoldDB" id="T0KAN2"/>
<name>T0KAN2_COLGC</name>